<evidence type="ECO:0000256" key="1">
    <source>
        <dbReference type="ARBA" id="ARBA00004651"/>
    </source>
</evidence>
<dbReference type="Pfam" id="PF01544">
    <property type="entry name" value="CorA"/>
    <property type="match status" value="1"/>
</dbReference>
<organism evidence="10">
    <name type="scientific">Cyberlindnera fabianii</name>
    <name type="common">Yeast</name>
    <name type="synonym">Hansenula fabianii</name>
    <dbReference type="NCBI Taxonomy" id="36022"/>
    <lineage>
        <taxon>Eukaryota</taxon>
        <taxon>Fungi</taxon>
        <taxon>Dikarya</taxon>
        <taxon>Ascomycota</taxon>
        <taxon>Saccharomycotina</taxon>
        <taxon>Saccharomycetes</taxon>
        <taxon>Phaffomycetales</taxon>
        <taxon>Phaffomycetaceae</taxon>
        <taxon>Cyberlindnera</taxon>
    </lineage>
</organism>
<evidence type="ECO:0000256" key="5">
    <source>
        <dbReference type="ARBA" id="ARBA00022692"/>
    </source>
</evidence>
<feature type="compositionally biased region" description="Basic residues" evidence="8">
    <location>
        <begin position="45"/>
        <end position="54"/>
    </location>
</feature>
<feature type="transmembrane region" description="Helical" evidence="9">
    <location>
        <begin position="558"/>
        <end position="575"/>
    </location>
</feature>
<dbReference type="PANTHER" id="PTHR46494">
    <property type="entry name" value="CORA FAMILY METAL ION TRANSPORTER (EUROFUNG)"/>
    <property type="match status" value="1"/>
</dbReference>
<feature type="compositionally biased region" description="Basic and acidic residues" evidence="8">
    <location>
        <begin position="638"/>
        <end position="661"/>
    </location>
</feature>
<dbReference type="GO" id="GO:0015095">
    <property type="term" value="F:magnesium ion transmembrane transporter activity"/>
    <property type="evidence" value="ECO:0007669"/>
    <property type="project" value="TreeGrafter"/>
</dbReference>
<dbReference type="InterPro" id="IPR002523">
    <property type="entry name" value="MgTranspt_CorA/ZnTranspt_ZntB"/>
</dbReference>
<dbReference type="GO" id="GO:0005886">
    <property type="term" value="C:plasma membrane"/>
    <property type="evidence" value="ECO:0007669"/>
    <property type="project" value="UniProtKB-SubCell"/>
</dbReference>
<keyword evidence="3" id="KW-0813">Transport</keyword>
<evidence type="ECO:0000256" key="7">
    <source>
        <dbReference type="ARBA" id="ARBA00023136"/>
    </source>
</evidence>
<feature type="transmembrane region" description="Helical" evidence="9">
    <location>
        <begin position="595"/>
        <end position="617"/>
    </location>
</feature>
<accession>A0A061AFS5</accession>
<sequence length="673" mass="76827">MPHIYDSGDPGLPDLPHEIDFTNESDEFSDVDNKSSHTDDEHNGTRKPLKRRGTKLFDDHKFTGTPQGSHEDISSDAGTTTQAQPIMEPSSLPPTTSKKRRRRRKNRKYSDSAYSSTAARQRISWEPGIDINTTDVIISSIGSAVTITDYSDDRYRVEHIEVKTNILEDVESEDIHNNASSERPYTPQGAKVKASVTKLKSALSKRPPWSKVRWINVNGLSWEAIAAIGEQYNLHRLAIEDMIDIPQRTKIDVYPGHIFGVLPLIKLVRDTHADSSNGFQVATLWDKFLQLLNLYDYNEHGNVSNRESSETNSHHKETLTKKIPRNHEMRRLNDSFYPTYYSKRRARLLDDQRPLSYRNLLVGVEQCSFFLVSDSTVISFFESSGDDIDSAILSRISAEETIIRTSCDASILLQSIIDAIVDITYPVLTAYRKRLSEFELDILINPDLKHTQTLHLMSGELAKLRRTILPTSSMINQMKDFSKATKHPDSQKVLPRLGPVNSSHSLITPLTEVYLADIVDHTMMFTDEIEEMMTKVDNLVALLFNTISTDTNEAMKQLSLVTVIFLPLSFWTGYYGMNFEKFGDLKESVSYYWKIAVPFSAGLMILITYSFSFKSFIKWKRLLKKKWADVKTNRDMKKRIKSETRHERLIRRSKERAEESSKGSSKSSSANMV</sequence>
<dbReference type="SUPFAM" id="SSF143865">
    <property type="entry name" value="CorA soluble domain-like"/>
    <property type="match status" value="1"/>
</dbReference>
<keyword evidence="6 9" id="KW-1133">Transmembrane helix</keyword>
<dbReference type="Gene3D" id="1.20.58.340">
    <property type="entry name" value="Magnesium transport protein CorA, transmembrane region"/>
    <property type="match status" value="2"/>
</dbReference>
<protein>
    <submittedName>
        <fullName evidence="10">CYFA0S01e01134g1_1</fullName>
    </submittedName>
</protein>
<keyword evidence="7 9" id="KW-0472">Membrane</keyword>
<dbReference type="GO" id="GO:0050897">
    <property type="term" value="F:cobalt ion binding"/>
    <property type="evidence" value="ECO:0007669"/>
    <property type="project" value="TreeGrafter"/>
</dbReference>
<comment type="subcellular location">
    <subcellularLocation>
        <location evidence="1">Cell membrane</location>
        <topology evidence="1">Multi-pass membrane protein</topology>
    </subcellularLocation>
</comment>
<feature type="compositionally biased region" description="Basic residues" evidence="8">
    <location>
        <begin position="97"/>
        <end position="107"/>
    </location>
</feature>
<proteinExistence type="inferred from homology"/>
<dbReference type="PANTHER" id="PTHR46494:SF1">
    <property type="entry name" value="CORA FAMILY METAL ION TRANSPORTER (EUROFUNG)"/>
    <property type="match status" value="1"/>
</dbReference>
<dbReference type="PhylomeDB" id="A0A061AFS5"/>
<dbReference type="InterPro" id="IPR045863">
    <property type="entry name" value="CorA_TM1_TM2"/>
</dbReference>
<feature type="region of interest" description="Disordered" evidence="8">
    <location>
        <begin position="303"/>
        <end position="324"/>
    </location>
</feature>
<evidence type="ECO:0000256" key="9">
    <source>
        <dbReference type="SAM" id="Phobius"/>
    </source>
</evidence>
<gene>
    <name evidence="10" type="ORF">CYFA0S_01e01134g</name>
</gene>
<evidence type="ECO:0000256" key="8">
    <source>
        <dbReference type="SAM" id="MobiDB-lite"/>
    </source>
</evidence>
<comment type="similarity">
    <text evidence="2">Belongs to the CorA metal ion transporter (MIT) (TC 1.A.35) family.</text>
</comment>
<dbReference type="Gene3D" id="3.30.460.20">
    <property type="entry name" value="CorA soluble domain-like"/>
    <property type="match status" value="1"/>
</dbReference>
<feature type="region of interest" description="Disordered" evidence="8">
    <location>
        <begin position="1"/>
        <end position="119"/>
    </location>
</feature>
<name>A0A061AFS5_CYBFA</name>
<dbReference type="InterPro" id="IPR045861">
    <property type="entry name" value="CorA_cytoplasmic_dom"/>
</dbReference>
<feature type="compositionally biased region" description="Basic and acidic residues" evidence="8">
    <location>
        <begin position="31"/>
        <end position="44"/>
    </location>
</feature>
<dbReference type="VEuPathDB" id="FungiDB:BON22_0787"/>
<dbReference type="AlphaFoldDB" id="A0A061AFS5"/>
<reference evidence="10" key="1">
    <citation type="journal article" date="2014" name="Genome Announc.">
        <title>Genome sequence of the yeast Cyberlindnera fabianii (Hansenula fabianii).</title>
        <authorList>
            <person name="Freel K.C."/>
            <person name="Sarilar V."/>
            <person name="Neuveglise C."/>
            <person name="Devillers H."/>
            <person name="Friedrich A."/>
            <person name="Schacherer J."/>
        </authorList>
    </citation>
    <scope>NUCLEOTIDE SEQUENCE</scope>
    <source>
        <strain evidence="10">YJS4271</strain>
    </source>
</reference>
<evidence type="ECO:0000256" key="2">
    <source>
        <dbReference type="ARBA" id="ARBA00009765"/>
    </source>
</evidence>
<feature type="compositionally biased region" description="Basic and acidic residues" evidence="8">
    <location>
        <begin position="307"/>
        <end position="324"/>
    </location>
</feature>
<keyword evidence="4" id="KW-1003">Cell membrane</keyword>
<evidence type="ECO:0000256" key="3">
    <source>
        <dbReference type="ARBA" id="ARBA00022448"/>
    </source>
</evidence>
<dbReference type="GO" id="GO:0000287">
    <property type="term" value="F:magnesium ion binding"/>
    <property type="evidence" value="ECO:0007669"/>
    <property type="project" value="TreeGrafter"/>
</dbReference>
<dbReference type="EMBL" id="LK052886">
    <property type="protein sequence ID" value="CDR36395.1"/>
    <property type="molecule type" value="Genomic_DNA"/>
</dbReference>
<feature type="compositionally biased region" description="Low complexity" evidence="8">
    <location>
        <begin position="662"/>
        <end position="673"/>
    </location>
</feature>
<evidence type="ECO:0000256" key="4">
    <source>
        <dbReference type="ARBA" id="ARBA00022475"/>
    </source>
</evidence>
<feature type="region of interest" description="Disordered" evidence="8">
    <location>
        <begin position="638"/>
        <end position="673"/>
    </location>
</feature>
<feature type="compositionally biased region" description="Acidic residues" evidence="8">
    <location>
        <begin position="21"/>
        <end position="30"/>
    </location>
</feature>
<keyword evidence="5 9" id="KW-0812">Transmembrane</keyword>
<dbReference type="OrthoDB" id="165352at2759"/>
<dbReference type="SUPFAM" id="SSF144083">
    <property type="entry name" value="Magnesium transport protein CorA, transmembrane region"/>
    <property type="match status" value="1"/>
</dbReference>
<evidence type="ECO:0000313" key="10">
    <source>
        <dbReference type="EMBL" id="CDR36395.1"/>
    </source>
</evidence>
<dbReference type="GO" id="GO:0015087">
    <property type="term" value="F:cobalt ion transmembrane transporter activity"/>
    <property type="evidence" value="ECO:0007669"/>
    <property type="project" value="TreeGrafter"/>
</dbReference>
<evidence type="ECO:0000256" key="6">
    <source>
        <dbReference type="ARBA" id="ARBA00022989"/>
    </source>
</evidence>